<sequence length="147" mass="16571">MGSSMTAYMPQSVTDDWSTPIDLFQQLDAQHNFDIDVAASLTNHLCDEWLGLDHPDESKRNGLTAEWFGHVWCNPPYGRGIKDWVLKASQHYDLVVMLLPARTDTKWFHEIVLPNADVEFIKGRLKYGGGASPAPFPSMIVRFDCCG</sequence>
<gene>
    <name evidence="1" type="ORF">UFOVP796_6</name>
</gene>
<dbReference type="PROSITE" id="PS00092">
    <property type="entry name" value="N6_MTASE"/>
    <property type="match status" value="1"/>
</dbReference>
<dbReference type="GO" id="GO:0003677">
    <property type="term" value="F:DNA binding"/>
    <property type="evidence" value="ECO:0007669"/>
    <property type="project" value="InterPro"/>
</dbReference>
<name>A0A6J5P255_9CAUD</name>
<proteinExistence type="predicted"/>
<evidence type="ECO:0000313" key="1">
    <source>
        <dbReference type="EMBL" id="CAB4163265.1"/>
    </source>
</evidence>
<organism evidence="1">
    <name type="scientific">uncultured Caudovirales phage</name>
    <dbReference type="NCBI Taxonomy" id="2100421"/>
    <lineage>
        <taxon>Viruses</taxon>
        <taxon>Duplodnaviria</taxon>
        <taxon>Heunggongvirae</taxon>
        <taxon>Uroviricota</taxon>
        <taxon>Caudoviricetes</taxon>
        <taxon>Peduoviridae</taxon>
        <taxon>Maltschvirus</taxon>
        <taxon>Maltschvirus maltsch</taxon>
    </lineage>
</organism>
<dbReference type="Pfam" id="PF05869">
    <property type="entry name" value="Dam"/>
    <property type="match status" value="1"/>
</dbReference>
<dbReference type="GO" id="GO:0009307">
    <property type="term" value="P:DNA restriction-modification system"/>
    <property type="evidence" value="ECO:0007669"/>
    <property type="project" value="InterPro"/>
</dbReference>
<dbReference type="EMBL" id="LR796754">
    <property type="protein sequence ID" value="CAB4163265.1"/>
    <property type="molecule type" value="Genomic_DNA"/>
</dbReference>
<keyword evidence="1" id="KW-0489">Methyltransferase</keyword>
<protein>
    <submittedName>
        <fullName evidence="1">Phage_N6A_met, phage N-6-adenine-methyltransferase</fullName>
    </submittedName>
</protein>
<accession>A0A6J5P255</accession>
<dbReference type="InterPro" id="IPR008593">
    <property type="entry name" value="Dam_MeTrfase"/>
</dbReference>
<dbReference type="InterPro" id="IPR002052">
    <property type="entry name" value="DNA_methylase_N6_adenine_CS"/>
</dbReference>
<reference evidence="1" key="1">
    <citation type="submission" date="2020-04" db="EMBL/GenBank/DDBJ databases">
        <authorList>
            <person name="Chiriac C."/>
            <person name="Salcher M."/>
            <person name="Ghai R."/>
            <person name="Kavagutti S V."/>
        </authorList>
    </citation>
    <scope>NUCLEOTIDE SEQUENCE</scope>
</reference>
<dbReference type="GO" id="GO:0009007">
    <property type="term" value="F:site-specific DNA-methyltransferase (adenine-specific) activity"/>
    <property type="evidence" value="ECO:0007669"/>
    <property type="project" value="InterPro"/>
</dbReference>
<dbReference type="GO" id="GO:0032259">
    <property type="term" value="P:methylation"/>
    <property type="evidence" value="ECO:0007669"/>
    <property type="project" value="UniProtKB-KW"/>
</dbReference>
<keyword evidence="1" id="KW-0808">Transferase</keyword>